<name>A0A0W0WVL2_9GAMM</name>
<dbReference type="Pfam" id="PF13599">
    <property type="entry name" value="Pentapeptide_4"/>
    <property type="match status" value="1"/>
</dbReference>
<accession>A0A0W0WVL2</accession>
<evidence type="ECO:0000313" key="2">
    <source>
        <dbReference type="Proteomes" id="UP000054725"/>
    </source>
</evidence>
<dbReference type="PANTHER" id="PTHR42999">
    <property type="entry name" value="ANTIBIOTIC RESISTANCE PROTEIN MCBG"/>
    <property type="match status" value="1"/>
</dbReference>
<dbReference type="Proteomes" id="UP000054725">
    <property type="component" value="Unassembled WGS sequence"/>
</dbReference>
<evidence type="ECO:0000313" key="1">
    <source>
        <dbReference type="EMBL" id="KTD36335.1"/>
    </source>
</evidence>
<dbReference type="EMBL" id="LNYO01000013">
    <property type="protein sequence ID" value="KTD36335.1"/>
    <property type="molecule type" value="Genomic_DNA"/>
</dbReference>
<dbReference type="RefSeq" id="WP_238585924.1">
    <property type="nucleotide sequence ID" value="NZ_CAAAIF010000001.1"/>
</dbReference>
<dbReference type="SUPFAM" id="SSF141571">
    <property type="entry name" value="Pentapeptide repeat-like"/>
    <property type="match status" value="1"/>
</dbReference>
<proteinExistence type="predicted"/>
<keyword evidence="2" id="KW-1185">Reference proteome</keyword>
<dbReference type="InterPro" id="IPR052949">
    <property type="entry name" value="PA_immunity-related"/>
</dbReference>
<dbReference type="Pfam" id="PF00805">
    <property type="entry name" value="Pentapeptide"/>
    <property type="match status" value="1"/>
</dbReference>
<dbReference type="AlphaFoldDB" id="A0A0W0WVL2"/>
<dbReference type="InterPro" id="IPR001646">
    <property type="entry name" value="5peptide_repeat"/>
</dbReference>
<dbReference type="STRING" id="45070.Lnau_1319"/>
<sequence length="202" mass="23257">MFDLNAYTNQTFTKLVLEDKKIDFIEFHNCQFKECKFIEVNFNKVKFTDCDFESCDLSLSKFPGCKFSEVSFKNSKLSGINWTELSWPLVKLASPLYFYSSNLSHSSFFGLELADLIIENCKATDVDFREANLNHASFTGSDLQNSLFMHTNLKHADFTDAMNYCIDTQLNTITKARFSFPEVISLLSHLDIKINGWPNDQD</sequence>
<reference evidence="1 2" key="1">
    <citation type="submission" date="2015-11" db="EMBL/GenBank/DDBJ databases">
        <title>Genomic analysis of 38 Legionella species identifies large and diverse effector repertoires.</title>
        <authorList>
            <person name="Burstein D."/>
            <person name="Amaro F."/>
            <person name="Zusman T."/>
            <person name="Lifshitz Z."/>
            <person name="Cohen O."/>
            <person name="Gilbert J.A."/>
            <person name="Pupko T."/>
            <person name="Shuman H.A."/>
            <person name="Segal G."/>
        </authorList>
    </citation>
    <scope>NUCLEOTIDE SEQUENCE [LARGE SCALE GENOMIC DNA]</scope>
    <source>
        <strain evidence="1 2">ATCC 49506</strain>
    </source>
</reference>
<comment type="caution">
    <text evidence="1">The sequence shown here is derived from an EMBL/GenBank/DDBJ whole genome shotgun (WGS) entry which is preliminary data.</text>
</comment>
<dbReference type="PANTHER" id="PTHR42999:SF1">
    <property type="entry name" value="PENTAPEPTIDE REPEAT-CONTAINING PROTEIN"/>
    <property type="match status" value="1"/>
</dbReference>
<gene>
    <name evidence="1" type="ORF">Lnau_1319</name>
</gene>
<protein>
    <submittedName>
        <fullName evidence="1">Pentapeptide repeats (8 copies)</fullName>
    </submittedName>
</protein>
<organism evidence="1 2">
    <name type="scientific">Legionella nautarum</name>
    <dbReference type="NCBI Taxonomy" id="45070"/>
    <lineage>
        <taxon>Bacteria</taxon>
        <taxon>Pseudomonadati</taxon>
        <taxon>Pseudomonadota</taxon>
        <taxon>Gammaproteobacteria</taxon>
        <taxon>Legionellales</taxon>
        <taxon>Legionellaceae</taxon>
        <taxon>Legionella</taxon>
    </lineage>
</organism>
<dbReference type="Gene3D" id="2.160.20.80">
    <property type="entry name" value="E3 ubiquitin-protein ligase SopA"/>
    <property type="match status" value="1"/>
</dbReference>
<dbReference type="PATRIC" id="fig|45070.6.peg.1385"/>